<dbReference type="Pfam" id="PF13224">
    <property type="entry name" value="DUF4032"/>
    <property type="match status" value="1"/>
</dbReference>
<dbReference type="SUPFAM" id="SSF56112">
    <property type="entry name" value="Protein kinase-like (PK-like)"/>
    <property type="match status" value="1"/>
</dbReference>
<dbReference type="AlphaFoldDB" id="A0A6J4R8V9"/>
<evidence type="ECO:0000259" key="1">
    <source>
        <dbReference type="Pfam" id="PF13224"/>
    </source>
</evidence>
<dbReference type="InterPro" id="IPR011009">
    <property type="entry name" value="Kinase-like_dom_sf"/>
</dbReference>
<gene>
    <name evidence="2" type="ORF">AVDCRST_MAG65-427</name>
</gene>
<dbReference type="EMBL" id="CADCVL010000069">
    <property type="protein sequence ID" value="CAA9467414.1"/>
    <property type="molecule type" value="Genomic_DNA"/>
</dbReference>
<reference evidence="2" key="1">
    <citation type="submission" date="2020-02" db="EMBL/GenBank/DDBJ databases">
        <authorList>
            <person name="Meier V. D."/>
        </authorList>
    </citation>
    <scope>NUCLEOTIDE SEQUENCE</scope>
    <source>
        <strain evidence="2">AVDCRST_MAG65</strain>
    </source>
</reference>
<organism evidence="2">
    <name type="scientific">uncultured Solirubrobacteraceae bacterium</name>
    <dbReference type="NCBI Taxonomy" id="1162706"/>
    <lineage>
        <taxon>Bacteria</taxon>
        <taxon>Bacillati</taxon>
        <taxon>Actinomycetota</taxon>
        <taxon>Thermoleophilia</taxon>
        <taxon>Solirubrobacterales</taxon>
        <taxon>Solirubrobacteraceae</taxon>
        <taxon>environmental samples</taxon>
    </lineage>
</organism>
<name>A0A6J4R8V9_9ACTN</name>
<sequence length="413" mass="46693">MHLVGHTGAHLLLDLPWETPLAEWDDERLVEVLRGISRHVVRFVDLDGDLYALKELPRRYAEREFRMLRALAAETMPVVDVVGVVSGRGGDLDAILITRHLEFAIPYRLLFSGCGDPDRALPNLHSTLVSALAELLVRLHLAGFFWGDCSLSNTLFRRDAGALSAYLVDAETGEMHQALTDGQRRHDLLIAQENVAGELLDVAAEIGRLPVDVDPAETADELRGRYEDLWSELTGVDVFRADERYRIEERLRRLNELGFDVEEIELEPVPEGYRLRLDPRLVEPGHHRRRLLQLTGLTAQPKQARRMLNDLAGYRAHLEQRDGRALPESVAAYKWRAEVFEPSIAAVPPELRDKRQAAEVFHEILQHRWFLSERAGADVGMETAVPSYVSDVLRHKPDERAMLTPFRAGVASA</sequence>
<protein>
    <submittedName>
        <fullName evidence="2">Chromosome segregation ATPases</fullName>
    </submittedName>
</protein>
<proteinExistence type="predicted"/>
<dbReference type="InterPro" id="IPR025111">
    <property type="entry name" value="DUF4032"/>
</dbReference>
<feature type="domain" description="DUF4032" evidence="1">
    <location>
        <begin position="229"/>
        <end position="393"/>
    </location>
</feature>
<accession>A0A6J4R8V9</accession>
<dbReference type="Pfam" id="PF06293">
    <property type="entry name" value="Kdo"/>
    <property type="match status" value="1"/>
</dbReference>
<evidence type="ECO:0000313" key="2">
    <source>
        <dbReference type="EMBL" id="CAA9467414.1"/>
    </source>
</evidence>